<gene>
    <name evidence="1" type="ORF">LYNGBM3L_24350</name>
</gene>
<evidence type="ECO:0000313" key="2">
    <source>
        <dbReference type="Proteomes" id="UP000003959"/>
    </source>
</evidence>
<proteinExistence type="predicted"/>
<evidence type="ECO:0000313" key="1">
    <source>
        <dbReference type="EMBL" id="EGJ34247.1"/>
    </source>
</evidence>
<accession>F4XNI8</accession>
<organism evidence="1 2">
    <name type="scientific">Moorena producens 3L</name>
    <dbReference type="NCBI Taxonomy" id="489825"/>
    <lineage>
        <taxon>Bacteria</taxon>
        <taxon>Bacillati</taxon>
        <taxon>Cyanobacteriota</taxon>
        <taxon>Cyanophyceae</taxon>
        <taxon>Coleofasciculales</taxon>
        <taxon>Coleofasciculaceae</taxon>
        <taxon>Moorena</taxon>
    </lineage>
</organism>
<dbReference type="EMBL" id="GL890840">
    <property type="protein sequence ID" value="EGJ34247.1"/>
    <property type="molecule type" value="Genomic_DNA"/>
</dbReference>
<dbReference type="HOGENOM" id="CLU_3254217_0_0_3"/>
<name>F4XNI8_9CYAN</name>
<dbReference type="Proteomes" id="UP000003959">
    <property type="component" value="Unassembled WGS sequence"/>
</dbReference>
<protein>
    <submittedName>
        <fullName evidence="1">Uncharacterized protein</fullName>
    </submittedName>
</protein>
<keyword evidence="2" id="KW-1185">Reference proteome</keyword>
<reference evidence="2" key="1">
    <citation type="journal article" date="2011" name="Proc. Natl. Acad. Sci. U.S.A.">
        <title>Genomic insights into the physiology and ecology of the marine filamentous cyanobacterium Lyngbya majuscula.</title>
        <authorList>
            <person name="Jones A.C."/>
            <person name="Monroe E.A."/>
            <person name="Podell S."/>
            <person name="Hess W.R."/>
            <person name="Klages S."/>
            <person name="Esquenazi E."/>
            <person name="Niessen S."/>
            <person name="Hoover H."/>
            <person name="Rothmann M."/>
            <person name="Lasken R.S."/>
            <person name="Yates J.R.III."/>
            <person name="Reinhardt R."/>
            <person name="Kube M."/>
            <person name="Burkart M.D."/>
            <person name="Allen E.E."/>
            <person name="Dorrestein P.C."/>
            <person name="Gerwick W.H."/>
            <person name="Gerwick L."/>
        </authorList>
    </citation>
    <scope>NUCLEOTIDE SEQUENCE [LARGE SCALE GENOMIC DNA]</scope>
    <source>
        <strain evidence="2">3L</strain>
    </source>
</reference>
<sequence length="42" mass="4592">MPLVNWARISSSTDGNSNGQINQLGFVPSSRSPTYPLELIPF</sequence>
<dbReference type="AlphaFoldDB" id="F4XNI8"/>